<dbReference type="EMBL" id="OMOH01000008">
    <property type="protein sequence ID" value="SPF69016.1"/>
    <property type="molecule type" value="Genomic_DNA"/>
</dbReference>
<reference evidence="2" key="1">
    <citation type="submission" date="2018-02" db="EMBL/GenBank/DDBJ databases">
        <authorList>
            <person name="Hornung B."/>
        </authorList>
    </citation>
    <scope>NUCLEOTIDE SEQUENCE [LARGE SCALE GENOMIC DNA]</scope>
</reference>
<proteinExistence type="predicted"/>
<dbReference type="Proteomes" id="UP000265962">
    <property type="component" value="Unassembled WGS sequence"/>
</dbReference>
<protein>
    <submittedName>
        <fullName evidence="1">Uncharacterized protein</fullName>
    </submittedName>
</protein>
<organism evidence="1 2">
    <name type="scientific">Propionibacterium ruminifibrarum</name>
    <dbReference type="NCBI Taxonomy" id="1962131"/>
    <lineage>
        <taxon>Bacteria</taxon>
        <taxon>Bacillati</taxon>
        <taxon>Actinomycetota</taxon>
        <taxon>Actinomycetes</taxon>
        <taxon>Propionibacteriales</taxon>
        <taxon>Propionibacteriaceae</taxon>
        <taxon>Propionibacterium</taxon>
    </lineage>
</organism>
<gene>
    <name evidence="1" type="ORF">PROPJV5_1981</name>
</gene>
<name>A0A375I4J8_9ACTN</name>
<dbReference type="RefSeq" id="WP_275403710.1">
    <property type="nucleotide sequence ID" value="NZ_OMOH01000008.1"/>
</dbReference>
<evidence type="ECO:0000313" key="2">
    <source>
        <dbReference type="Proteomes" id="UP000265962"/>
    </source>
</evidence>
<sequence length="44" mass="5194">MVPRRTGWFTAVVAALLGLAHLHRQREERHEAELWAEIGRRFEP</sequence>
<keyword evidence="2" id="KW-1185">Reference proteome</keyword>
<accession>A0A375I4J8</accession>
<dbReference type="AlphaFoldDB" id="A0A375I4J8"/>
<evidence type="ECO:0000313" key="1">
    <source>
        <dbReference type="EMBL" id="SPF69016.1"/>
    </source>
</evidence>